<dbReference type="Proteomes" id="UP000053257">
    <property type="component" value="Unassembled WGS sequence"/>
</dbReference>
<name>A0A0C3SB57_PHLG1</name>
<accession>A0A0C3SB57</accession>
<dbReference type="EMBL" id="KN840462">
    <property type="protein sequence ID" value="KIP09767.1"/>
    <property type="molecule type" value="Genomic_DNA"/>
</dbReference>
<reference evidence="1 2" key="1">
    <citation type="journal article" date="2014" name="PLoS Genet.">
        <title>Analysis of the Phlebiopsis gigantea genome, transcriptome and secretome provides insight into its pioneer colonization strategies of wood.</title>
        <authorList>
            <person name="Hori C."/>
            <person name="Ishida T."/>
            <person name="Igarashi K."/>
            <person name="Samejima M."/>
            <person name="Suzuki H."/>
            <person name="Master E."/>
            <person name="Ferreira P."/>
            <person name="Ruiz-Duenas F.J."/>
            <person name="Held B."/>
            <person name="Canessa P."/>
            <person name="Larrondo L.F."/>
            <person name="Schmoll M."/>
            <person name="Druzhinina I.S."/>
            <person name="Kubicek C.P."/>
            <person name="Gaskell J.A."/>
            <person name="Kersten P."/>
            <person name="St John F."/>
            <person name="Glasner J."/>
            <person name="Sabat G."/>
            <person name="Splinter BonDurant S."/>
            <person name="Syed K."/>
            <person name="Yadav J."/>
            <person name="Mgbeahuruike A.C."/>
            <person name="Kovalchuk A."/>
            <person name="Asiegbu F.O."/>
            <person name="Lackner G."/>
            <person name="Hoffmeister D."/>
            <person name="Rencoret J."/>
            <person name="Gutierrez A."/>
            <person name="Sun H."/>
            <person name="Lindquist E."/>
            <person name="Barry K."/>
            <person name="Riley R."/>
            <person name="Grigoriev I.V."/>
            <person name="Henrissat B."/>
            <person name="Kues U."/>
            <person name="Berka R.M."/>
            <person name="Martinez A.T."/>
            <person name="Covert S.F."/>
            <person name="Blanchette R.A."/>
            <person name="Cullen D."/>
        </authorList>
    </citation>
    <scope>NUCLEOTIDE SEQUENCE [LARGE SCALE GENOMIC DNA]</scope>
    <source>
        <strain evidence="1 2">11061_1 CR5-6</strain>
    </source>
</reference>
<keyword evidence="2" id="KW-1185">Reference proteome</keyword>
<dbReference type="HOGENOM" id="CLU_2671896_0_0_1"/>
<evidence type="ECO:0000313" key="2">
    <source>
        <dbReference type="Proteomes" id="UP000053257"/>
    </source>
</evidence>
<evidence type="ECO:0000313" key="1">
    <source>
        <dbReference type="EMBL" id="KIP09767.1"/>
    </source>
</evidence>
<dbReference type="AlphaFoldDB" id="A0A0C3SB57"/>
<organism evidence="1 2">
    <name type="scientific">Phlebiopsis gigantea (strain 11061_1 CR5-6)</name>
    <name type="common">White-rot fungus</name>
    <name type="synonym">Peniophora gigantea</name>
    <dbReference type="NCBI Taxonomy" id="745531"/>
    <lineage>
        <taxon>Eukaryota</taxon>
        <taxon>Fungi</taxon>
        <taxon>Dikarya</taxon>
        <taxon>Basidiomycota</taxon>
        <taxon>Agaricomycotina</taxon>
        <taxon>Agaricomycetes</taxon>
        <taxon>Polyporales</taxon>
        <taxon>Phanerochaetaceae</taxon>
        <taxon>Phlebiopsis</taxon>
    </lineage>
</organism>
<proteinExistence type="predicted"/>
<protein>
    <submittedName>
        <fullName evidence="1">Uncharacterized protein</fullName>
    </submittedName>
</protein>
<gene>
    <name evidence="1" type="ORF">PHLGIDRAFT_302452</name>
</gene>
<sequence>MGRIPSVLPKTHFESTGLLQLTWLLGQESRISERIADIVEPTDNNLRRAGLFEVNLGDTASQGLSRRTSTPQVFT</sequence>